<dbReference type="AlphaFoldDB" id="C5LU12"/>
<dbReference type="Proteomes" id="UP000007800">
    <property type="component" value="Unassembled WGS sequence"/>
</dbReference>
<gene>
    <name evidence="1" type="ORF">Pmar_PMAR020268</name>
</gene>
<dbReference type="GeneID" id="9051825"/>
<reference evidence="1 2" key="1">
    <citation type="submission" date="2008-07" db="EMBL/GenBank/DDBJ databases">
        <authorList>
            <person name="El-Sayed N."/>
            <person name="Caler E."/>
            <person name="Inman J."/>
            <person name="Amedeo P."/>
            <person name="Hass B."/>
            <person name="Wortman J."/>
        </authorList>
    </citation>
    <scope>NUCLEOTIDE SEQUENCE [LARGE SCALE GENOMIC DNA]</scope>
    <source>
        <strain evidence="2">ATCC 50983 / TXsc</strain>
    </source>
</reference>
<feature type="non-terminal residue" evidence="1">
    <location>
        <position position="50"/>
    </location>
</feature>
<sequence length="50" mass="5649">MSNAPRPPPAVVAASAASTNLARLLDLRDLGRRYDSRVLRQWLMDQEIEQ</sequence>
<protein>
    <submittedName>
        <fullName evidence="1">Uncharacterized protein</fullName>
    </submittedName>
</protein>
<proteinExistence type="predicted"/>
<accession>C5LU12</accession>
<dbReference type="EMBL" id="GG685423">
    <property type="protein sequence ID" value="EEQ99810.1"/>
    <property type="molecule type" value="Genomic_DNA"/>
</dbReference>
<name>C5LU12_PERM5</name>
<dbReference type="RefSeq" id="XP_002767093.1">
    <property type="nucleotide sequence ID" value="XM_002767047.1"/>
</dbReference>
<dbReference type="InParanoid" id="C5LU12"/>
<keyword evidence="2" id="KW-1185">Reference proteome</keyword>
<evidence type="ECO:0000313" key="1">
    <source>
        <dbReference type="EMBL" id="EEQ99810.1"/>
    </source>
</evidence>
<evidence type="ECO:0000313" key="2">
    <source>
        <dbReference type="Proteomes" id="UP000007800"/>
    </source>
</evidence>
<organism evidence="2">
    <name type="scientific">Perkinsus marinus (strain ATCC 50983 / TXsc)</name>
    <dbReference type="NCBI Taxonomy" id="423536"/>
    <lineage>
        <taxon>Eukaryota</taxon>
        <taxon>Sar</taxon>
        <taxon>Alveolata</taxon>
        <taxon>Perkinsozoa</taxon>
        <taxon>Perkinsea</taxon>
        <taxon>Perkinsida</taxon>
        <taxon>Perkinsidae</taxon>
        <taxon>Perkinsus</taxon>
    </lineage>
</organism>